<sequence length="249" mass="25353">MRSIRSPLDGFGSPFGQQQRNSWSPAAVFGASDSGFLLDGRDPATLFADEAGETPADLTVALALVVDKSGNAINATQSSTGFRPTRQTTGMQFDGSDDRLTTAFVPGAAGTLVARFKANEGSVGTRVIVGSSGSGTRALLALDANGRVSGGVGANSANVIFGGPDLGSDWHTGALLWDGTTDRLYVDGAEVYSGAQSGSTINGLGMAVGALNSSGTPVFFFPGPISNVLAINRALGPAEIVNLHNNWSA</sequence>
<dbReference type="Proteomes" id="UP001208938">
    <property type="component" value="Unassembled WGS sequence"/>
</dbReference>
<reference evidence="2 3" key="1">
    <citation type="submission" date="2022-10" db="EMBL/GenBank/DDBJ databases">
        <title>Pararhodobacter sp. nov., isolated from marine algae.</title>
        <authorList>
            <person name="Choi B.J."/>
            <person name="Kim J.M."/>
            <person name="Lee J.K."/>
            <person name="Choi D.G."/>
            <person name="Jeon C.O."/>
        </authorList>
    </citation>
    <scope>NUCLEOTIDE SEQUENCE [LARGE SCALE GENOMIC DNA]</scope>
    <source>
        <strain evidence="2 3">ZQ420</strain>
    </source>
</reference>
<protein>
    <submittedName>
        <fullName evidence="2">LamG domain-containing protein</fullName>
    </submittedName>
</protein>
<keyword evidence="3" id="KW-1185">Reference proteome</keyword>
<comment type="caution">
    <text evidence="2">The sequence shown here is derived from an EMBL/GenBank/DDBJ whole genome shotgun (WGS) entry which is preliminary data.</text>
</comment>
<dbReference type="Pfam" id="PF13385">
    <property type="entry name" value="Laminin_G_3"/>
    <property type="match status" value="1"/>
</dbReference>
<dbReference type="RefSeq" id="WP_264505583.1">
    <property type="nucleotide sequence ID" value="NZ_JAPDFL010000001.1"/>
</dbReference>
<gene>
    <name evidence="2" type="ORF">OKW52_10105</name>
</gene>
<accession>A0ABT3GYI9</accession>
<evidence type="ECO:0000256" key="1">
    <source>
        <dbReference type="SAM" id="MobiDB-lite"/>
    </source>
</evidence>
<evidence type="ECO:0000313" key="3">
    <source>
        <dbReference type="Proteomes" id="UP001208938"/>
    </source>
</evidence>
<dbReference type="SUPFAM" id="SSF49899">
    <property type="entry name" value="Concanavalin A-like lectins/glucanases"/>
    <property type="match status" value="1"/>
</dbReference>
<evidence type="ECO:0000313" key="2">
    <source>
        <dbReference type="EMBL" id="MCW1932597.1"/>
    </source>
</evidence>
<proteinExistence type="predicted"/>
<name>A0ABT3GYI9_9RHOB</name>
<feature type="compositionally biased region" description="Polar residues" evidence="1">
    <location>
        <begin position="76"/>
        <end position="91"/>
    </location>
</feature>
<feature type="region of interest" description="Disordered" evidence="1">
    <location>
        <begin position="1"/>
        <end position="22"/>
    </location>
</feature>
<feature type="region of interest" description="Disordered" evidence="1">
    <location>
        <begin position="76"/>
        <end position="95"/>
    </location>
</feature>
<organism evidence="2 3">
    <name type="scientific">Pararhodobacter zhoushanensis</name>
    <dbReference type="NCBI Taxonomy" id="2479545"/>
    <lineage>
        <taxon>Bacteria</taxon>
        <taxon>Pseudomonadati</taxon>
        <taxon>Pseudomonadota</taxon>
        <taxon>Alphaproteobacteria</taxon>
        <taxon>Rhodobacterales</taxon>
        <taxon>Paracoccaceae</taxon>
        <taxon>Pararhodobacter</taxon>
    </lineage>
</organism>
<dbReference type="InterPro" id="IPR013320">
    <property type="entry name" value="ConA-like_dom_sf"/>
</dbReference>
<dbReference type="Gene3D" id="2.60.120.200">
    <property type="match status" value="1"/>
</dbReference>
<dbReference type="EMBL" id="JAPDFL010000001">
    <property type="protein sequence ID" value="MCW1932597.1"/>
    <property type="molecule type" value="Genomic_DNA"/>
</dbReference>